<keyword evidence="7" id="KW-1185">Reference proteome</keyword>
<evidence type="ECO:0000259" key="5">
    <source>
        <dbReference type="SMART" id="SM00704"/>
    </source>
</evidence>
<gene>
    <name evidence="6" type="ORF">CLV78_10591</name>
</gene>
<feature type="domain" description="Iron-binding zinc finger CDGSH type" evidence="5">
    <location>
        <begin position="170"/>
        <end position="207"/>
    </location>
</feature>
<dbReference type="Pfam" id="PF09360">
    <property type="entry name" value="zf-CDGSH"/>
    <property type="match status" value="2"/>
</dbReference>
<sequence length="213" mass="22676">MSDTRASIEERENGPLVVKGVTSIERTDGQPVEARPAMALCRCGASGNKPFCDGSHAKVGFESRGGKPAGRDRLLSYEGEAVTVHFNPLLCAHAAECGRIASHIFNDQQRPWIQPDKGSVDEVLAVVRSCPSGALTVTGKDGAPQHILSERTQITVQKDGPYWVQDVAPPVPTQAAGATPRKYVLCRCGKSGNKPFCDGTHRDAGWSDGAPEA</sequence>
<dbReference type="GO" id="GO:0051537">
    <property type="term" value="F:2 iron, 2 sulfur cluster binding"/>
    <property type="evidence" value="ECO:0007669"/>
    <property type="project" value="UniProtKB-KW"/>
</dbReference>
<proteinExistence type="predicted"/>
<evidence type="ECO:0000313" key="7">
    <source>
        <dbReference type="Proteomes" id="UP000239480"/>
    </source>
</evidence>
<evidence type="ECO:0000256" key="1">
    <source>
        <dbReference type="ARBA" id="ARBA00022714"/>
    </source>
</evidence>
<dbReference type="GO" id="GO:0046872">
    <property type="term" value="F:metal ion binding"/>
    <property type="evidence" value="ECO:0007669"/>
    <property type="project" value="UniProtKB-KW"/>
</dbReference>
<protein>
    <submittedName>
        <fullName evidence="6">Putative Fe-S cluster protein YjdI</fullName>
    </submittedName>
</protein>
<keyword evidence="4" id="KW-0411">Iron-sulfur</keyword>
<evidence type="ECO:0000256" key="4">
    <source>
        <dbReference type="ARBA" id="ARBA00023014"/>
    </source>
</evidence>
<keyword evidence="2" id="KW-0479">Metal-binding</keyword>
<dbReference type="Pfam" id="PF06902">
    <property type="entry name" value="Fer4_19"/>
    <property type="match status" value="1"/>
</dbReference>
<dbReference type="InterPro" id="IPR018967">
    <property type="entry name" value="FeS-contain_CDGSH-typ"/>
</dbReference>
<reference evidence="6 7" key="1">
    <citation type="submission" date="2018-03" db="EMBL/GenBank/DDBJ databases">
        <title>Genomic Encyclopedia of Archaeal and Bacterial Type Strains, Phase II (KMG-II): from individual species to whole genera.</title>
        <authorList>
            <person name="Goeker M."/>
        </authorList>
    </citation>
    <scope>NUCLEOTIDE SEQUENCE [LARGE SCALE GENOMIC DNA]</scope>
    <source>
        <strain evidence="6 7">DSM 29328</strain>
    </source>
</reference>
<dbReference type="OrthoDB" id="9795032at2"/>
<accession>A0A2T0RPB4</accession>
<dbReference type="InterPro" id="IPR042216">
    <property type="entry name" value="MitoNEET_CISD"/>
</dbReference>
<dbReference type="PANTHER" id="PTHR46491:SF3">
    <property type="entry name" value="CDGSH IRON-SULFUR DOMAIN-CONTAINING PROTEIN 3, MITOCHONDRIAL"/>
    <property type="match status" value="1"/>
</dbReference>
<keyword evidence="1" id="KW-0001">2Fe-2S</keyword>
<dbReference type="PANTHER" id="PTHR46491">
    <property type="entry name" value="CDGSH IRON SULFUR DOMAIN PROTEIN HOMOLOG"/>
    <property type="match status" value="1"/>
</dbReference>
<comment type="caution">
    <text evidence="6">The sequence shown here is derived from an EMBL/GenBank/DDBJ whole genome shotgun (WGS) entry which is preliminary data.</text>
</comment>
<dbReference type="Gene3D" id="3.40.5.90">
    <property type="entry name" value="CDGSH iron-sulfur domain, mitoNEET-type"/>
    <property type="match status" value="2"/>
</dbReference>
<dbReference type="EMBL" id="PVTD01000005">
    <property type="protein sequence ID" value="PRY23039.1"/>
    <property type="molecule type" value="Genomic_DNA"/>
</dbReference>
<organism evidence="6 7">
    <name type="scientific">Aliiruegeria haliotis</name>
    <dbReference type="NCBI Taxonomy" id="1280846"/>
    <lineage>
        <taxon>Bacteria</taxon>
        <taxon>Pseudomonadati</taxon>
        <taxon>Pseudomonadota</taxon>
        <taxon>Alphaproteobacteria</taxon>
        <taxon>Rhodobacterales</taxon>
        <taxon>Roseobacteraceae</taxon>
        <taxon>Aliiruegeria</taxon>
    </lineage>
</organism>
<dbReference type="InterPro" id="IPR010693">
    <property type="entry name" value="Divergent_4Fe-4S_mono-cluster"/>
</dbReference>
<evidence type="ECO:0000256" key="2">
    <source>
        <dbReference type="ARBA" id="ARBA00022723"/>
    </source>
</evidence>
<dbReference type="SMART" id="SM00704">
    <property type="entry name" value="ZnF_CDGSH"/>
    <property type="match status" value="2"/>
</dbReference>
<dbReference type="InterPro" id="IPR052950">
    <property type="entry name" value="CISD"/>
</dbReference>
<evidence type="ECO:0000256" key="3">
    <source>
        <dbReference type="ARBA" id="ARBA00023004"/>
    </source>
</evidence>
<dbReference type="AlphaFoldDB" id="A0A2T0RPB4"/>
<name>A0A2T0RPB4_9RHOB</name>
<evidence type="ECO:0000313" key="6">
    <source>
        <dbReference type="EMBL" id="PRY23039.1"/>
    </source>
</evidence>
<dbReference type="RefSeq" id="WP_106205356.1">
    <property type="nucleotide sequence ID" value="NZ_PVTD01000005.1"/>
</dbReference>
<keyword evidence="3" id="KW-0408">Iron</keyword>
<dbReference type="Proteomes" id="UP000239480">
    <property type="component" value="Unassembled WGS sequence"/>
</dbReference>
<feature type="domain" description="Iron-binding zinc finger CDGSH type" evidence="5">
    <location>
        <begin position="19"/>
        <end position="62"/>
    </location>
</feature>
<dbReference type="GO" id="GO:0005737">
    <property type="term" value="C:cytoplasm"/>
    <property type="evidence" value="ECO:0007669"/>
    <property type="project" value="UniProtKB-ARBA"/>
</dbReference>